<accession>A0ABD1QFT5</accession>
<dbReference type="Proteomes" id="UP001604336">
    <property type="component" value="Unassembled WGS sequence"/>
</dbReference>
<proteinExistence type="predicted"/>
<evidence type="ECO:0000313" key="1">
    <source>
        <dbReference type="EMBL" id="KAL2475084.1"/>
    </source>
</evidence>
<reference evidence="2" key="1">
    <citation type="submission" date="2024-07" db="EMBL/GenBank/DDBJ databases">
        <title>Two chromosome-level genome assemblies of Korean endemic species Abeliophyllum distichum and Forsythia ovata (Oleaceae).</title>
        <authorList>
            <person name="Jang H."/>
        </authorList>
    </citation>
    <scope>NUCLEOTIDE SEQUENCE [LARGE SCALE GENOMIC DNA]</scope>
</reference>
<gene>
    <name evidence="1" type="ORF">Adt_35820</name>
</gene>
<keyword evidence="2" id="KW-1185">Reference proteome</keyword>
<protein>
    <submittedName>
        <fullName evidence="1">Uncharacterized protein</fullName>
    </submittedName>
</protein>
<sequence length="228" mass="26872">MEEKHAGEAIQLAMSKVWKWFVSAFDPQHIYKDLCFRYALTTNIESENTLDAHFDSVVHQDAFGHHEEHAGQLFMAQPDIRQSPDVHGTLYEQTSWPPHLEMLSTRMPRQNWLHNLPNHNWSHNLPLETDYIPTMPLNIPHTNYVPSSTHYVPLEFHDYMTNEQMNMIFAEKQSYFNTQLSSTRVGLFERCDQIQAQISSTNTYFFDRCDELQCYIDSRFRAFHAEQA</sequence>
<comment type="caution">
    <text evidence="1">The sequence shown here is derived from an EMBL/GenBank/DDBJ whole genome shotgun (WGS) entry which is preliminary data.</text>
</comment>
<organism evidence="1 2">
    <name type="scientific">Abeliophyllum distichum</name>
    <dbReference type="NCBI Taxonomy" id="126358"/>
    <lineage>
        <taxon>Eukaryota</taxon>
        <taxon>Viridiplantae</taxon>
        <taxon>Streptophyta</taxon>
        <taxon>Embryophyta</taxon>
        <taxon>Tracheophyta</taxon>
        <taxon>Spermatophyta</taxon>
        <taxon>Magnoliopsida</taxon>
        <taxon>eudicotyledons</taxon>
        <taxon>Gunneridae</taxon>
        <taxon>Pentapetalae</taxon>
        <taxon>asterids</taxon>
        <taxon>lamiids</taxon>
        <taxon>Lamiales</taxon>
        <taxon>Oleaceae</taxon>
        <taxon>Forsythieae</taxon>
        <taxon>Abeliophyllum</taxon>
    </lineage>
</organism>
<evidence type="ECO:0000313" key="2">
    <source>
        <dbReference type="Proteomes" id="UP001604336"/>
    </source>
</evidence>
<dbReference type="EMBL" id="JBFOLK010000011">
    <property type="protein sequence ID" value="KAL2475084.1"/>
    <property type="molecule type" value="Genomic_DNA"/>
</dbReference>
<name>A0ABD1QFT5_9LAMI</name>
<dbReference type="AlphaFoldDB" id="A0ABD1QFT5"/>